<dbReference type="Proteomes" id="UP001153269">
    <property type="component" value="Unassembled WGS sequence"/>
</dbReference>
<accession>A0A9N7YD43</accession>
<evidence type="ECO:0000313" key="3">
    <source>
        <dbReference type="Proteomes" id="UP001153269"/>
    </source>
</evidence>
<keyword evidence="3" id="KW-1185">Reference proteome</keyword>
<evidence type="ECO:0000256" key="1">
    <source>
        <dbReference type="SAM" id="MobiDB-lite"/>
    </source>
</evidence>
<reference evidence="2" key="1">
    <citation type="submission" date="2020-03" db="EMBL/GenBank/DDBJ databases">
        <authorList>
            <person name="Weist P."/>
        </authorList>
    </citation>
    <scope>NUCLEOTIDE SEQUENCE</scope>
</reference>
<feature type="region of interest" description="Disordered" evidence="1">
    <location>
        <begin position="1"/>
        <end position="65"/>
    </location>
</feature>
<feature type="region of interest" description="Disordered" evidence="1">
    <location>
        <begin position="191"/>
        <end position="241"/>
    </location>
</feature>
<sequence length="470" mass="52100">MCLNGLRSRAPPEAPRHGDDWGGHWEASLDVPVKNQPKAAAAAAAASPGPDWQSRPLPSGSRPHSLTTVWTTVIKPDTEGSSWIRRSLEVPVSTVSDVFQPSRKETCGKRKEEGTPQHKQLQSLRLSHTFIQAESQSPHPQVELPRSPGARHSLCLGREEDLIQWRHQRDSQSEIIDCREQRPFHSKHLKRILPRASSRQTAGRGHDSILPLSSRATDPKLGRRQGRLSTSSVTEQISHRTQTPPVVLALRKLPRPTGTISTQSPSPSALGAAADKRVQGAACPHEDTEVLMSVSVHCSCLLFTRCHILPPQRQRGKSNVTIKTSVSQHFLSDELLIESSRDQSLPKRLCFSFHLPLSPSCSFILSSRVKPVNLHYTEGKRSSPLIHCHLQKQLNDHKHLQVLVSSSPRFLVSSVFTASGFRMDSSFITGGNKERSEILNSLNPGNAVLTDAVTSCRIDDRISYELQQRL</sequence>
<proteinExistence type="predicted"/>
<gene>
    <name evidence="2" type="ORF">PLEPLA_LOCUS9190</name>
</gene>
<dbReference type="AlphaFoldDB" id="A0A9N7YD43"/>
<feature type="compositionally biased region" description="Polar residues" evidence="1">
    <location>
        <begin position="227"/>
        <end position="241"/>
    </location>
</feature>
<name>A0A9N7YD43_PLEPL</name>
<dbReference type="EMBL" id="CADEAL010000516">
    <property type="protein sequence ID" value="CAB1421308.1"/>
    <property type="molecule type" value="Genomic_DNA"/>
</dbReference>
<comment type="caution">
    <text evidence="2">The sequence shown here is derived from an EMBL/GenBank/DDBJ whole genome shotgun (WGS) entry which is preliminary data.</text>
</comment>
<organism evidence="2 3">
    <name type="scientific">Pleuronectes platessa</name>
    <name type="common">European plaice</name>
    <dbReference type="NCBI Taxonomy" id="8262"/>
    <lineage>
        <taxon>Eukaryota</taxon>
        <taxon>Metazoa</taxon>
        <taxon>Chordata</taxon>
        <taxon>Craniata</taxon>
        <taxon>Vertebrata</taxon>
        <taxon>Euteleostomi</taxon>
        <taxon>Actinopterygii</taxon>
        <taxon>Neopterygii</taxon>
        <taxon>Teleostei</taxon>
        <taxon>Neoteleostei</taxon>
        <taxon>Acanthomorphata</taxon>
        <taxon>Carangaria</taxon>
        <taxon>Pleuronectiformes</taxon>
        <taxon>Pleuronectoidei</taxon>
        <taxon>Pleuronectidae</taxon>
        <taxon>Pleuronectes</taxon>
    </lineage>
</organism>
<protein>
    <submittedName>
        <fullName evidence="2">Uncharacterized protein</fullName>
    </submittedName>
</protein>
<evidence type="ECO:0000313" key="2">
    <source>
        <dbReference type="EMBL" id="CAB1421308.1"/>
    </source>
</evidence>
<feature type="compositionally biased region" description="Basic and acidic residues" evidence="1">
    <location>
        <begin position="14"/>
        <end position="23"/>
    </location>
</feature>